<keyword evidence="3 4" id="KW-0472">Membrane</keyword>
<proteinExistence type="predicted"/>
<dbReference type="SMART" id="SM00044">
    <property type="entry name" value="CYCc"/>
    <property type="match status" value="1"/>
</dbReference>
<dbReference type="EMBL" id="VZZK01000043">
    <property type="protein sequence ID" value="KAB1073332.1"/>
    <property type="molecule type" value="Genomic_DNA"/>
</dbReference>
<dbReference type="Pfam" id="PF00111">
    <property type="entry name" value="Fer2"/>
    <property type="match status" value="1"/>
</dbReference>
<gene>
    <name evidence="7" type="ORF">F6X53_27230</name>
</gene>
<feature type="transmembrane region" description="Helical" evidence="4">
    <location>
        <begin position="106"/>
        <end position="130"/>
    </location>
</feature>
<protein>
    <submittedName>
        <fullName evidence="7">Adenylate/guanylate cyclase domain-containing protein</fullName>
    </submittedName>
</protein>
<feature type="transmembrane region" description="Helical" evidence="4">
    <location>
        <begin position="188"/>
        <end position="205"/>
    </location>
</feature>
<dbReference type="Gene3D" id="3.30.70.1230">
    <property type="entry name" value="Nucleotide cyclase"/>
    <property type="match status" value="1"/>
</dbReference>
<feature type="domain" description="2Fe-2S ferredoxin-type" evidence="6">
    <location>
        <begin position="272"/>
        <end position="369"/>
    </location>
</feature>
<evidence type="ECO:0000256" key="4">
    <source>
        <dbReference type="SAM" id="Phobius"/>
    </source>
</evidence>
<keyword evidence="4" id="KW-1133">Transmembrane helix</keyword>
<dbReference type="InterPro" id="IPR012675">
    <property type="entry name" value="Beta-grasp_dom_sf"/>
</dbReference>
<dbReference type="GO" id="GO:0004016">
    <property type="term" value="F:adenylate cyclase activity"/>
    <property type="evidence" value="ECO:0007669"/>
    <property type="project" value="UniProtKB-ARBA"/>
</dbReference>
<feature type="transmembrane region" description="Helical" evidence="4">
    <location>
        <begin position="31"/>
        <end position="50"/>
    </location>
</feature>
<evidence type="ECO:0000259" key="6">
    <source>
        <dbReference type="PROSITE" id="PS51085"/>
    </source>
</evidence>
<dbReference type="Pfam" id="PF00211">
    <property type="entry name" value="Guanylate_cyc"/>
    <property type="match status" value="1"/>
</dbReference>
<evidence type="ECO:0000256" key="3">
    <source>
        <dbReference type="ARBA" id="ARBA00023136"/>
    </source>
</evidence>
<name>A0A6L3SSI1_9HYPH</name>
<keyword evidence="2" id="KW-1003">Cell membrane</keyword>
<dbReference type="InterPro" id="IPR034804">
    <property type="entry name" value="SQR/QFR_C/D"/>
</dbReference>
<dbReference type="InterPro" id="IPR029787">
    <property type="entry name" value="Nucleotide_cyclase"/>
</dbReference>
<dbReference type="SUPFAM" id="SSF81343">
    <property type="entry name" value="Fumarate reductase respiratory complex transmembrane subunits"/>
    <property type="match status" value="1"/>
</dbReference>
<sequence length="575" mass="61799">MHRTLAEPPRSVSRPRPLAALRRLTLRQLRLGTGLVLFAYILTHLVNHALGNISLGAMEAGLTVAAAIWLNPLGLLVLYAALVGHLLLGLYALYERRYFRVRLWEAVQLLLGLAIPPLLVTHIVATRIAFATEGLERGYAQELYAFWVAAPQNGVMQAVVLVVAWLHGCVGWYFWLRLKPGFPAASPWLLAGAVLVPVLALLGFVQGGRSVALLAQDPAWRAQALAPVHLGTPAQAAQLGAMRASLLAAYAAALALVLAARGLRTLSEVRHGTIRIRYPDGRTVRVPSGTNVLEASRRFNIPHASVCGGRGRCSTCRVRVSEDADGFALPVPSRAERAVLDRIGAAPNIRLACQLQPRRDLAVTPLFQPRPRLRQARELERAQSGEERFIVAMFIDLRGSTRLAEERLPYDTVFIINRFLGAVGDAVRDAGGSVNQLLGDGMLALFGLQTDPATGAREALRAVEAIASHMAGLNRLLSADLGQSLRYGIGLHAGMAIVGEMGDHADARFTALGDTVNVAARLQGLTKALGCVALVSEAVYATAQVPAQALQEVILDGRSEALKVRRVGTLQLDPA</sequence>
<reference evidence="7 8" key="1">
    <citation type="submission" date="2019-09" db="EMBL/GenBank/DDBJ databases">
        <title>YIM 48816 draft genome.</title>
        <authorList>
            <person name="Jiang L."/>
        </authorList>
    </citation>
    <scope>NUCLEOTIDE SEQUENCE [LARGE SCALE GENOMIC DNA]</scope>
    <source>
        <strain evidence="7 8">YIM 48816</strain>
    </source>
</reference>
<dbReference type="Proteomes" id="UP000474159">
    <property type="component" value="Unassembled WGS sequence"/>
</dbReference>
<comment type="caution">
    <text evidence="7">The sequence shown here is derived from an EMBL/GenBank/DDBJ whole genome shotgun (WGS) entry which is preliminary data.</text>
</comment>
<dbReference type="CDD" id="cd00207">
    <property type="entry name" value="fer2"/>
    <property type="match status" value="1"/>
</dbReference>
<dbReference type="GO" id="GO:0035556">
    <property type="term" value="P:intracellular signal transduction"/>
    <property type="evidence" value="ECO:0007669"/>
    <property type="project" value="InterPro"/>
</dbReference>
<dbReference type="GO" id="GO:0006171">
    <property type="term" value="P:cAMP biosynthetic process"/>
    <property type="evidence" value="ECO:0007669"/>
    <property type="project" value="TreeGrafter"/>
</dbReference>
<evidence type="ECO:0000256" key="1">
    <source>
        <dbReference type="ARBA" id="ARBA00004651"/>
    </source>
</evidence>
<dbReference type="GO" id="GO:0005886">
    <property type="term" value="C:plasma membrane"/>
    <property type="evidence" value="ECO:0007669"/>
    <property type="project" value="UniProtKB-SubCell"/>
</dbReference>
<dbReference type="PANTHER" id="PTHR43081:SF17">
    <property type="entry name" value="BLL5647 PROTEIN"/>
    <property type="match status" value="1"/>
</dbReference>
<dbReference type="InterPro" id="IPR050697">
    <property type="entry name" value="Adenylyl/Guanylyl_Cyclase_3/4"/>
</dbReference>
<dbReference type="InterPro" id="IPR001054">
    <property type="entry name" value="A/G_cyclase"/>
</dbReference>
<evidence type="ECO:0000313" key="8">
    <source>
        <dbReference type="Proteomes" id="UP000474159"/>
    </source>
</evidence>
<feature type="domain" description="Guanylate cyclase" evidence="5">
    <location>
        <begin position="391"/>
        <end position="523"/>
    </location>
</feature>
<organism evidence="7 8">
    <name type="scientific">Methylobacterium soli</name>
    <dbReference type="NCBI Taxonomy" id="553447"/>
    <lineage>
        <taxon>Bacteria</taxon>
        <taxon>Pseudomonadati</taxon>
        <taxon>Pseudomonadota</taxon>
        <taxon>Alphaproteobacteria</taxon>
        <taxon>Hyphomicrobiales</taxon>
        <taxon>Methylobacteriaceae</taxon>
        <taxon>Methylobacterium</taxon>
    </lineage>
</organism>
<feature type="transmembrane region" description="Helical" evidence="4">
    <location>
        <begin position="155"/>
        <end position="176"/>
    </location>
</feature>
<dbReference type="Gene3D" id="3.10.20.30">
    <property type="match status" value="1"/>
</dbReference>
<dbReference type="AlphaFoldDB" id="A0A6L3SSI1"/>
<dbReference type="SUPFAM" id="SSF55073">
    <property type="entry name" value="Nucleotide cyclase"/>
    <property type="match status" value="1"/>
</dbReference>
<comment type="subcellular location">
    <subcellularLocation>
        <location evidence="1">Cell membrane</location>
        <topology evidence="1">Multi-pass membrane protein</topology>
    </subcellularLocation>
</comment>
<dbReference type="SUPFAM" id="SSF54292">
    <property type="entry name" value="2Fe-2S ferredoxin-like"/>
    <property type="match status" value="1"/>
</dbReference>
<dbReference type="PROSITE" id="PS50125">
    <property type="entry name" value="GUANYLATE_CYCLASE_2"/>
    <property type="match status" value="1"/>
</dbReference>
<evidence type="ECO:0000256" key="2">
    <source>
        <dbReference type="ARBA" id="ARBA00022475"/>
    </source>
</evidence>
<dbReference type="CDD" id="cd07302">
    <property type="entry name" value="CHD"/>
    <property type="match status" value="1"/>
</dbReference>
<dbReference type="PROSITE" id="PS51085">
    <property type="entry name" value="2FE2S_FER_2"/>
    <property type="match status" value="1"/>
</dbReference>
<accession>A0A6L3SSI1</accession>
<keyword evidence="4" id="KW-0812">Transmembrane</keyword>
<evidence type="ECO:0000313" key="7">
    <source>
        <dbReference type="EMBL" id="KAB1073332.1"/>
    </source>
</evidence>
<dbReference type="GO" id="GO:0051536">
    <property type="term" value="F:iron-sulfur cluster binding"/>
    <property type="evidence" value="ECO:0007669"/>
    <property type="project" value="InterPro"/>
</dbReference>
<dbReference type="PANTHER" id="PTHR43081">
    <property type="entry name" value="ADENYLATE CYCLASE, TERMINAL-DIFFERENTIATION SPECIFIC-RELATED"/>
    <property type="match status" value="1"/>
</dbReference>
<evidence type="ECO:0000259" key="5">
    <source>
        <dbReference type="PROSITE" id="PS50125"/>
    </source>
</evidence>
<dbReference type="InterPro" id="IPR001041">
    <property type="entry name" value="2Fe-2S_ferredoxin-type"/>
</dbReference>
<dbReference type="InterPro" id="IPR036010">
    <property type="entry name" value="2Fe-2S_ferredoxin-like_sf"/>
</dbReference>
<feature type="transmembrane region" description="Helical" evidence="4">
    <location>
        <begin position="70"/>
        <end position="94"/>
    </location>
</feature>
<dbReference type="RefSeq" id="WP_151004288.1">
    <property type="nucleotide sequence ID" value="NZ_BPQY01000641.1"/>
</dbReference>
<dbReference type="OrthoDB" id="341967at2"/>
<keyword evidence="8" id="KW-1185">Reference proteome</keyword>